<evidence type="ECO:0000256" key="1">
    <source>
        <dbReference type="ARBA" id="ARBA00023104"/>
    </source>
</evidence>
<dbReference type="EMBL" id="KX883616">
    <property type="protein sequence ID" value="APG77284.1"/>
    <property type="molecule type" value="Genomic_RNA"/>
</dbReference>
<accession>A0A1L3KIT4</accession>
<keyword evidence="1" id="KW-0946">Virion</keyword>
<comment type="similarity">
    <text evidence="2">Belongs to the Leviviricetes maturation protein family.</text>
</comment>
<evidence type="ECO:0000256" key="2">
    <source>
        <dbReference type="ARBA" id="ARBA00035110"/>
    </source>
</evidence>
<dbReference type="InterPro" id="IPR005563">
    <property type="entry name" value="A_protein"/>
</dbReference>
<keyword evidence="1" id="KW-1160">Virus entry into host cell</keyword>
<dbReference type="GO" id="GO:0039666">
    <property type="term" value="P:virion attachment to host cell pilus"/>
    <property type="evidence" value="ECO:0007669"/>
    <property type="project" value="UniProtKB-KW"/>
</dbReference>
<sequence>MTIKSSQLNTDRLSYTNVAIGNDGKFEIVDGKQRLKWNDYSCYYIQERRTPGRQSLYPGDVWFPSGVLVPSLTANDELTLLSRLSEKVKGHSFNLAVAAAEGKKTVSMVSDALQSIGGAVLDLKRGRFESAARRFGVNPRPSQLSHKDVAGRWLELQYGWLPLLSDVYESAKAYEVLTKQPRKEIVVETFTRRFVHDASQSPINWSCKGNAMSGMRIYYEMTEQMSAPRSLGLTDPLSVAWELIPYSFVIDWFIPIGTYLENLNTIPSLSGRFMTTTLRRFSGSAVSISPFYKWAVIPTTHTSQVFLDRKISTSLPVPKPSFNTFEDAMSPKRIWNAIALAAQRF</sequence>
<reference evidence="3" key="1">
    <citation type="journal article" date="2016" name="Nature">
        <title>Redefining the invertebrate RNA virosphere.</title>
        <authorList>
            <person name="Shi M."/>
            <person name="Lin X.D."/>
            <person name="Tian J.H."/>
            <person name="Chen L.J."/>
            <person name="Chen X."/>
            <person name="Li C.X."/>
            <person name="Qin X.C."/>
            <person name="Li J."/>
            <person name="Cao J.P."/>
            <person name="Eden J.S."/>
            <person name="Buchmann J."/>
            <person name="Wang W."/>
            <person name="Xu J."/>
            <person name="Holmes E.C."/>
            <person name="Zhang Y.Z."/>
        </authorList>
    </citation>
    <scope>NUCLEOTIDE SEQUENCE</scope>
    <source>
        <strain evidence="3">WZFSL85855</strain>
    </source>
</reference>
<organism evidence="3">
    <name type="scientific">Wenzhou levi-like virus 7</name>
    <dbReference type="NCBI Taxonomy" id="1923573"/>
    <lineage>
        <taxon>Viruses</taxon>
        <taxon>Riboviria</taxon>
    </lineage>
</organism>
<name>A0A1L3KIT4_9VIRU</name>
<evidence type="ECO:0000313" key="3">
    <source>
        <dbReference type="EMBL" id="APG77284.1"/>
    </source>
</evidence>
<dbReference type="Pfam" id="PF03863">
    <property type="entry name" value="Phage_mat-A"/>
    <property type="match status" value="2"/>
</dbReference>
<evidence type="ECO:0008006" key="4">
    <source>
        <dbReference type="Google" id="ProtNLM"/>
    </source>
</evidence>
<keyword evidence="1" id="KW-0945">Host-virus interaction</keyword>
<proteinExistence type="inferred from homology"/>
<keyword evidence="1" id="KW-1175">Viral attachment to host cell pilus</keyword>
<keyword evidence="1" id="KW-1161">Viral attachment to host cell</keyword>
<protein>
    <recommendedName>
        <fullName evidence="4">Maturation protein</fullName>
    </recommendedName>
</protein>